<evidence type="ECO:0000313" key="4">
    <source>
        <dbReference type="Proteomes" id="UP000008909"/>
    </source>
</evidence>
<feature type="domain" description="Trematode PH-like" evidence="2">
    <location>
        <begin position="29"/>
        <end position="140"/>
    </location>
</feature>
<accession>G7Y7H5</accession>
<feature type="region of interest" description="Disordered" evidence="1">
    <location>
        <begin position="233"/>
        <end position="257"/>
    </location>
</feature>
<organism evidence="3 4">
    <name type="scientific">Clonorchis sinensis</name>
    <name type="common">Chinese liver fluke</name>
    <dbReference type="NCBI Taxonomy" id="79923"/>
    <lineage>
        <taxon>Eukaryota</taxon>
        <taxon>Metazoa</taxon>
        <taxon>Spiralia</taxon>
        <taxon>Lophotrochozoa</taxon>
        <taxon>Platyhelminthes</taxon>
        <taxon>Trematoda</taxon>
        <taxon>Digenea</taxon>
        <taxon>Opisthorchiida</taxon>
        <taxon>Opisthorchiata</taxon>
        <taxon>Opisthorchiidae</taxon>
        <taxon>Clonorchis</taxon>
    </lineage>
</organism>
<evidence type="ECO:0000313" key="3">
    <source>
        <dbReference type="EMBL" id="GAA48910.1"/>
    </source>
</evidence>
<dbReference type="Proteomes" id="UP000008909">
    <property type="component" value="Unassembled WGS sequence"/>
</dbReference>
<dbReference type="AlphaFoldDB" id="G7Y7H5"/>
<name>G7Y7H5_CLOSI</name>
<proteinExistence type="predicted"/>
<reference evidence="3" key="1">
    <citation type="journal article" date="2011" name="Genome Biol.">
        <title>The draft genome of the carcinogenic human liver fluke Clonorchis sinensis.</title>
        <authorList>
            <person name="Wang X."/>
            <person name="Chen W."/>
            <person name="Huang Y."/>
            <person name="Sun J."/>
            <person name="Men J."/>
            <person name="Liu H."/>
            <person name="Luo F."/>
            <person name="Guo L."/>
            <person name="Lv X."/>
            <person name="Deng C."/>
            <person name="Zhou C."/>
            <person name="Fan Y."/>
            <person name="Li X."/>
            <person name="Huang L."/>
            <person name="Hu Y."/>
            <person name="Liang C."/>
            <person name="Hu X."/>
            <person name="Xu J."/>
            <person name="Yu X."/>
        </authorList>
    </citation>
    <scope>NUCLEOTIDE SEQUENCE [LARGE SCALE GENOMIC DNA]</scope>
    <source>
        <strain evidence="3">Henan</strain>
    </source>
</reference>
<reference key="2">
    <citation type="submission" date="2011-10" db="EMBL/GenBank/DDBJ databases">
        <title>The genome and transcriptome sequence of Clonorchis sinensis provide insights into the carcinogenic liver fluke.</title>
        <authorList>
            <person name="Wang X."/>
            <person name="Huang Y."/>
            <person name="Chen W."/>
            <person name="Liu H."/>
            <person name="Guo L."/>
            <person name="Chen Y."/>
            <person name="Luo F."/>
            <person name="Zhou W."/>
            <person name="Sun J."/>
            <person name="Mao Q."/>
            <person name="Liang P."/>
            <person name="Zhou C."/>
            <person name="Tian Y."/>
            <person name="Men J."/>
            <person name="Lv X."/>
            <person name="Huang L."/>
            <person name="Zhou J."/>
            <person name="Hu Y."/>
            <person name="Li R."/>
            <person name="Zhang F."/>
            <person name="Lei H."/>
            <person name="Li X."/>
            <person name="Hu X."/>
            <person name="Liang C."/>
            <person name="Xu J."/>
            <person name="Wu Z."/>
            <person name="Yu X."/>
        </authorList>
    </citation>
    <scope>NUCLEOTIDE SEQUENCE</scope>
    <source>
        <strain>Henan</strain>
    </source>
</reference>
<sequence>MRKNHPPGRPIISKNGLFPADRQKRTKFTVIPLGSTVLRDSQPISEETILEVFENNLQTQYSPAQLEFFPNYLLISRKRDQESHPYTHFIHFYQCPETPDVFMWYTRDEFSGKRVYDAYMCQSEREVKEIRDQLYQATSKSLRIFTDIPGYRRSRFSPVSTEGTGTEETYDENGLLEVHASYSDDSSASHSITSIERWDIPSEFGSSRPKRMYRIRHQISEVPTLNPVVVSTPFPGRKCNGSRSRRSASGSRSRRTTSNLIMYKHVNKNTIVEHGNGTYCAAVQRVIHQNCRLRILCCSNRRFSARPSERYQMVNSGGNSEDLTSVRVLESPFSYINLYSKSATKYCTCANHSQARPLDSSLLLAANKNKTLLHFTPNCARRISPSSPNGQYRFYCESFDWLGSISAPAQKTSVQYTAGIAEQIRSSIADRKMNVAEISRSHLSQYYSARNISTSTVTLAQWIHIRTTEATECAGQGRLMFQLLRYSRSLLGTSKTRDSAGFQRQKFTCNVYKSSMDDHYAQLFYAASIRFGFLNGDLQSSGNTSRQTNKVNNFTTDEYA</sequence>
<dbReference type="Pfam" id="PF25356">
    <property type="entry name" value="PH_trem"/>
    <property type="match status" value="1"/>
</dbReference>
<dbReference type="InterPro" id="IPR057376">
    <property type="entry name" value="PH_trem"/>
</dbReference>
<feature type="region of interest" description="Disordered" evidence="1">
    <location>
        <begin position="541"/>
        <end position="560"/>
    </location>
</feature>
<evidence type="ECO:0000259" key="2">
    <source>
        <dbReference type="Pfam" id="PF25356"/>
    </source>
</evidence>
<keyword evidence="4" id="KW-1185">Reference proteome</keyword>
<protein>
    <recommendedName>
        <fullName evidence="2">Trematode PH-like domain-containing protein</fullName>
    </recommendedName>
</protein>
<gene>
    <name evidence="3" type="ORF">CLF_102206</name>
</gene>
<evidence type="ECO:0000256" key="1">
    <source>
        <dbReference type="SAM" id="MobiDB-lite"/>
    </source>
</evidence>
<dbReference type="EMBL" id="DF142917">
    <property type="protein sequence ID" value="GAA48910.1"/>
    <property type="molecule type" value="Genomic_DNA"/>
</dbReference>